<dbReference type="SUPFAM" id="SSF50494">
    <property type="entry name" value="Trypsin-like serine proteases"/>
    <property type="match status" value="1"/>
</dbReference>
<dbReference type="RefSeq" id="WP_266595059.1">
    <property type="nucleotide sequence ID" value="NZ_JAPHNL010000001.1"/>
</dbReference>
<accession>A0ABT3TMF1</accession>
<dbReference type="InterPro" id="IPR015943">
    <property type="entry name" value="WD40/YVTN_repeat-like_dom_sf"/>
</dbReference>
<keyword evidence="3" id="KW-1185">Reference proteome</keyword>
<reference evidence="2" key="1">
    <citation type="submission" date="2022-10" db="EMBL/GenBank/DDBJ databases">
        <title>Streptomyces beihaiensis sp. nov., a chitin degrading actinobacterium, isolated from shrimp pond soil.</title>
        <authorList>
            <person name="Xie J."/>
            <person name="Shen N."/>
        </authorList>
    </citation>
    <scope>NUCLEOTIDE SEQUENCE</scope>
    <source>
        <strain evidence="2">GXMU-J5</strain>
    </source>
</reference>
<keyword evidence="2" id="KW-0378">Hydrolase</keyword>
<proteinExistence type="predicted"/>
<evidence type="ECO:0000313" key="2">
    <source>
        <dbReference type="EMBL" id="MCX3058223.1"/>
    </source>
</evidence>
<keyword evidence="2" id="KW-0645">Protease</keyword>
<dbReference type="Pfam" id="PF20703">
    <property type="entry name" value="nSTAND1"/>
    <property type="match status" value="1"/>
</dbReference>
<dbReference type="InterPro" id="IPR011044">
    <property type="entry name" value="Quino_amine_DH_bsu"/>
</dbReference>
<dbReference type="Gene3D" id="2.130.10.10">
    <property type="entry name" value="YVTN repeat-like/Quinoprotein amine dehydrogenase"/>
    <property type="match status" value="1"/>
</dbReference>
<dbReference type="GO" id="GO:0008233">
    <property type="term" value="F:peptidase activity"/>
    <property type="evidence" value="ECO:0007669"/>
    <property type="project" value="UniProtKB-KW"/>
</dbReference>
<dbReference type="SUPFAM" id="SSF50969">
    <property type="entry name" value="YVTN repeat-like/Quinoprotein amine dehydrogenase"/>
    <property type="match status" value="1"/>
</dbReference>
<dbReference type="InterPro" id="IPR049052">
    <property type="entry name" value="nSTAND1"/>
</dbReference>
<evidence type="ECO:0000313" key="3">
    <source>
        <dbReference type="Proteomes" id="UP001163064"/>
    </source>
</evidence>
<dbReference type="InterPro" id="IPR009003">
    <property type="entry name" value="Peptidase_S1_PA"/>
</dbReference>
<dbReference type="Proteomes" id="UP001163064">
    <property type="component" value="Unassembled WGS sequence"/>
</dbReference>
<feature type="domain" description="Novel STAND NTPase 1" evidence="1">
    <location>
        <begin position="220"/>
        <end position="619"/>
    </location>
</feature>
<comment type="caution">
    <text evidence="2">The sequence shown here is derived from an EMBL/GenBank/DDBJ whole genome shotgun (WGS) entry which is preliminary data.</text>
</comment>
<gene>
    <name evidence="2" type="ORF">OFY01_00225</name>
</gene>
<name>A0ABT3TMF1_9ACTN</name>
<evidence type="ECO:0000259" key="1">
    <source>
        <dbReference type="Pfam" id="PF20703"/>
    </source>
</evidence>
<sequence>MSRGRSPLGTSVARVRGVGGKPVGGAFLAAPGHLITVAHVVNLALGRTAEAADRPSGMVEVDFPLLAPGRALRAEVAHWVPPVLDAADGRPEDLAALRLLDPVPDGASPAPLLEGAEQMDLRAVVLGFPALSDEGVWSVGRLRGRQANGWVQIDVDEASQFALQKGFSGVPVWDIDQAGPVGVVVAAWRGAEIRSGYMIPAERIHRAWPALYEMARPPSPFPGLRPFAERDAGFFFGRSGLTRRIVELTRQAPVVSVIGPSGVGKSSVVHAGVLPALRQRQDTLVVVVRPSDARTPLRALALALDRVVAPDRAPTDRVEEVTRLARELRDGAVREVVGEVLRGHGGPTRLQLVVDQWEEAFTGPAGEADEFGRVLADALRPGSPLRVLTVLRVDFLGTVLQRPVVAPLVQDRWNVTVAEMTHEELAEVVVEPVRRVRTVRYEDGLVDRLLSDVGEASGRLPLVQFTLAELWREQGRGLLTHRAYDDLGGVQRALANHAEAVWTGLGDGQQRSAARLLTQLVRPVPETNGFTRRLASREDFDTGQWEIAGLLATARLVVLREPERAEGQSAPALGAELAHDTLITQWARLGELAARTREFRLWQEELRHRMGRWRADGRPRRRLLTRAELRDARRWQRDHAADLSFAEHSFIRLSRRRRRTLARRFAVAGVAVLLVAGTLWYRQSGRLSETAANSLAAVAGSSGGDMYTQTQLALRAYRTRHTAATRREIQNLYQWAQPVDRLLPDSRTATDFSAGPPDYHLHTSLSGDGRVLVTVTGGQRPAVWRIRDGGVSRQRLEDQDDPATSTVGATVDASGRYAAFTQWVSTDLLTGARSTPCSAHGATTTDTACMTVYDLSTGKPTVRFPVTAVGRRPSVAAFAIDPEDRTVGAVLRDSGGYEIRLWDLRTGHLRTRTPLTVADKGVLGFWLAPGGRSAVVLTLTGVTGRIRQHALTRIVFGAHATTTRRFATGIHDAGAAVSGDGTTIAAGVPAAAGGDPSQLCAWDLATAAKTACVRGLSPRQAAGHLMLDGKGRHVYALGLPEDSAGGAGAFGQLPGDLNALPSALPSLGRASTDAATLHVTRWTVGDRTVRDTGLRLAASWSFALPVGSSILLFADGAVGFVAHPGTRHGLSGPVPQSDRLDADAGKRHLCAVVADRRLDEYHRRKIPSGAYSGDPCS</sequence>
<protein>
    <submittedName>
        <fullName evidence="2">Serine protease</fullName>
    </submittedName>
</protein>
<organism evidence="2 3">
    <name type="scientific">Streptomyces beihaiensis</name>
    <dbReference type="NCBI Taxonomy" id="2984495"/>
    <lineage>
        <taxon>Bacteria</taxon>
        <taxon>Bacillati</taxon>
        <taxon>Actinomycetota</taxon>
        <taxon>Actinomycetes</taxon>
        <taxon>Kitasatosporales</taxon>
        <taxon>Streptomycetaceae</taxon>
        <taxon>Streptomyces</taxon>
    </lineage>
</organism>
<dbReference type="GO" id="GO:0006508">
    <property type="term" value="P:proteolysis"/>
    <property type="evidence" value="ECO:0007669"/>
    <property type="project" value="UniProtKB-KW"/>
</dbReference>
<dbReference type="EMBL" id="JAPHNL010000001">
    <property type="protein sequence ID" value="MCX3058223.1"/>
    <property type="molecule type" value="Genomic_DNA"/>
</dbReference>